<protein>
    <submittedName>
        <fullName evidence="5">Chloramphenicol acetyltransferase</fullName>
    </submittedName>
</protein>
<sequence>MTRLDADTPFVHPDCEIGNATFGRYVEIGKGSRISRVQMGDYSYCDRYADIANAEIGKFANIASFTRIGPTDHPMAQASMHHFLYRSGDYWDGAGADAEFFDRRHARTVYIGHDTWIGHGAVIRPDVTIGHGAVIASGAVVTKDVPPYHIVAGVPATPLRARFPPQIVDRLMALAWWDWPHAVLRERLDDFRSAPIEVFLDKYETAEFPA</sequence>
<keyword evidence="2 5" id="KW-0808">Transferase</keyword>
<proteinExistence type="inferred from homology"/>
<dbReference type="PROSITE" id="PS00101">
    <property type="entry name" value="HEXAPEP_TRANSFERASES"/>
    <property type="match status" value="1"/>
</dbReference>
<dbReference type="OrthoDB" id="9815592at2"/>
<dbReference type="EMBL" id="QFVT01000004">
    <property type="protein sequence ID" value="PYC47949.1"/>
    <property type="molecule type" value="Genomic_DNA"/>
</dbReference>
<dbReference type="Proteomes" id="UP000248012">
    <property type="component" value="Unassembled WGS sequence"/>
</dbReference>
<comment type="caution">
    <text evidence="5">The sequence shown here is derived from an EMBL/GenBank/DDBJ whole genome shotgun (WGS) entry which is preliminary data.</text>
</comment>
<evidence type="ECO:0000256" key="2">
    <source>
        <dbReference type="ARBA" id="ARBA00022679"/>
    </source>
</evidence>
<gene>
    <name evidence="5" type="ORF">DI396_07630</name>
</gene>
<keyword evidence="3" id="KW-0677">Repeat</keyword>
<dbReference type="Pfam" id="PF00132">
    <property type="entry name" value="Hexapep"/>
    <property type="match status" value="1"/>
</dbReference>
<dbReference type="PANTHER" id="PTHR43300:SF11">
    <property type="entry name" value="ACETYLTRANSFERASE RV3034C-RELATED"/>
    <property type="match status" value="1"/>
</dbReference>
<dbReference type="PANTHER" id="PTHR43300">
    <property type="entry name" value="ACETYLTRANSFERASE"/>
    <property type="match status" value="1"/>
</dbReference>
<dbReference type="RefSeq" id="WP_110795599.1">
    <property type="nucleotide sequence ID" value="NZ_KZ826483.1"/>
</dbReference>
<keyword evidence="6" id="KW-1185">Reference proteome</keyword>
<dbReference type="InterPro" id="IPR017694">
    <property type="entry name" value="Phosphonate_tfrase_rpt"/>
</dbReference>
<keyword evidence="4" id="KW-0012">Acyltransferase</keyword>
<evidence type="ECO:0000313" key="6">
    <source>
        <dbReference type="Proteomes" id="UP000248012"/>
    </source>
</evidence>
<evidence type="ECO:0000313" key="5">
    <source>
        <dbReference type="EMBL" id="PYC47949.1"/>
    </source>
</evidence>
<dbReference type="NCBIfam" id="TIGR03308">
    <property type="entry name" value="phn_thr-fam"/>
    <property type="match status" value="1"/>
</dbReference>
<dbReference type="InterPro" id="IPR050179">
    <property type="entry name" value="Trans_hexapeptide_repeat"/>
</dbReference>
<dbReference type="GO" id="GO:0016746">
    <property type="term" value="F:acyltransferase activity"/>
    <property type="evidence" value="ECO:0007669"/>
    <property type="project" value="UniProtKB-KW"/>
</dbReference>
<dbReference type="InterPro" id="IPR011004">
    <property type="entry name" value="Trimer_LpxA-like_sf"/>
</dbReference>
<organism evidence="5 6">
    <name type="scientific">Litorivita pollutaquae</name>
    <dbReference type="NCBI Taxonomy" id="2200892"/>
    <lineage>
        <taxon>Bacteria</taxon>
        <taxon>Pseudomonadati</taxon>
        <taxon>Pseudomonadota</taxon>
        <taxon>Alphaproteobacteria</taxon>
        <taxon>Rhodobacterales</taxon>
        <taxon>Paracoccaceae</taxon>
        <taxon>Litorivita</taxon>
    </lineage>
</organism>
<accession>A0A2V4MQZ2</accession>
<dbReference type="Gene3D" id="2.160.10.10">
    <property type="entry name" value="Hexapeptide repeat proteins"/>
    <property type="match status" value="1"/>
</dbReference>
<dbReference type="AlphaFoldDB" id="A0A2V4MQZ2"/>
<evidence type="ECO:0000256" key="1">
    <source>
        <dbReference type="ARBA" id="ARBA00007274"/>
    </source>
</evidence>
<evidence type="ECO:0000256" key="3">
    <source>
        <dbReference type="ARBA" id="ARBA00022737"/>
    </source>
</evidence>
<comment type="similarity">
    <text evidence="1">Belongs to the transferase hexapeptide repeat family.</text>
</comment>
<dbReference type="CDD" id="cd03349">
    <property type="entry name" value="LbH_XAT"/>
    <property type="match status" value="1"/>
</dbReference>
<name>A0A2V4MQZ2_9RHOB</name>
<dbReference type="SUPFAM" id="SSF51161">
    <property type="entry name" value="Trimeric LpxA-like enzymes"/>
    <property type="match status" value="1"/>
</dbReference>
<dbReference type="InterPro" id="IPR018357">
    <property type="entry name" value="Hexapep_transf_CS"/>
</dbReference>
<reference evidence="5 6" key="1">
    <citation type="submission" date="2018-05" db="EMBL/GenBank/DDBJ databases">
        <title>Oceanovita maritima gen. nov., sp. nov., a marine bacterium in the family Rhodobacteraceae isolated from surface seawater of Lundu port Xiamen, China.</title>
        <authorList>
            <person name="Hetharua B.H."/>
            <person name="Min D."/>
            <person name="Liao H."/>
            <person name="Tian Y."/>
        </authorList>
    </citation>
    <scope>NUCLEOTIDE SEQUENCE [LARGE SCALE GENOMIC DNA]</scope>
    <source>
        <strain evidence="5 6">FSX-11</strain>
    </source>
</reference>
<dbReference type="InterPro" id="IPR001451">
    <property type="entry name" value="Hexapep"/>
</dbReference>
<evidence type="ECO:0000256" key="4">
    <source>
        <dbReference type="ARBA" id="ARBA00023315"/>
    </source>
</evidence>